<evidence type="ECO:0000313" key="2">
    <source>
        <dbReference type="Proteomes" id="UP000789759"/>
    </source>
</evidence>
<gene>
    <name evidence="1" type="ORF">CPELLU_LOCUS19833</name>
</gene>
<dbReference type="AlphaFoldDB" id="A0A9N9PI24"/>
<evidence type="ECO:0000313" key="1">
    <source>
        <dbReference type="EMBL" id="CAG8822608.1"/>
    </source>
</evidence>
<dbReference type="OrthoDB" id="2446691at2759"/>
<comment type="caution">
    <text evidence="1">The sequence shown here is derived from an EMBL/GenBank/DDBJ whole genome shotgun (WGS) entry which is preliminary data.</text>
</comment>
<feature type="non-terminal residue" evidence="1">
    <location>
        <position position="158"/>
    </location>
</feature>
<protein>
    <submittedName>
        <fullName evidence="1">9711_t:CDS:1</fullName>
    </submittedName>
</protein>
<dbReference type="Proteomes" id="UP000789759">
    <property type="component" value="Unassembled WGS sequence"/>
</dbReference>
<keyword evidence="2" id="KW-1185">Reference proteome</keyword>
<accession>A0A9N9PI24</accession>
<sequence length="158" mass="18248">LEYIDTDLELAEGNASLEIKHIEVESNSYLARTDSSNLNGTTSNLWRHLKSKHHISRAMVERTLVEIFSKAAKYSFNYPKQKKLNSNLATFIVEELQSFSILRSQTLIKIIKDLDFQASTSDNDDPYIGFTFHWVNRDFQVREIVGEISYLPYSHTAK</sequence>
<proteinExistence type="predicted"/>
<organism evidence="1 2">
    <name type="scientific">Cetraspora pellucida</name>
    <dbReference type="NCBI Taxonomy" id="1433469"/>
    <lineage>
        <taxon>Eukaryota</taxon>
        <taxon>Fungi</taxon>
        <taxon>Fungi incertae sedis</taxon>
        <taxon>Mucoromycota</taxon>
        <taxon>Glomeromycotina</taxon>
        <taxon>Glomeromycetes</taxon>
        <taxon>Diversisporales</taxon>
        <taxon>Gigasporaceae</taxon>
        <taxon>Cetraspora</taxon>
    </lineage>
</organism>
<dbReference type="EMBL" id="CAJVQA010051937">
    <property type="protein sequence ID" value="CAG8822608.1"/>
    <property type="molecule type" value="Genomic_DNA"/>
</dbReference>
<name>A0A9N9PI24_9GLOM</name>
<reference evidence="1" key="1">
    <citation type="submission" date="2021-06" db="EMBL/GenBank/DDBJ databases">
        <authorList>
            <person name="Kallberg Y."/>
            <person name="Tangrot J."/>
            <person name="Rosling A."/>
        </authorList>
    </citation>
    <scope>NUCLEOTIDE SEQUENCE</scope>
    <source>
        <strain evidence="1">FL966</strain>
    </source>
</reference>